<evidence type="ECO:0000313" key="2">
    <source>
        <dbReference type="Proteomes" id="UP001498398"/>
    </source>
</evidence>
<reference evidence="1 2" key="1">
    <citation type="submission" date="2024-01" db="EMBL/GenBank/DDBJ databases">
        <title>A draft genome for the cacao thread blight pathogen Marasmiellus scandens.</title>
        <authorList>
            <person name="Baruah I.K."/>
            <person name="Leung J."/>
            <person name="Bukari Y."/>
            <person name="Amoako-Attah I."/>
            <person name="Meinhardt L.W."/>
            <person name="Bailey B.A."/>
            <person name="Cohen S.P."/>
        </authorList>
    </citation>
    <scope>NUCLEOTIDE SEQUENCE [LARGE SCALE GENOMIC DNA]</scope>
    <source>
        <strain evidence="1 2">GH-19</strain>
    </source>
</reference>
<dbReference type="Pfam" id="PF01026">
    <property type="entry name" value="TatD_DNase"/>
    <property type="match status" value="1"/>
</dbReference>
<dbReference type="Gene3D" id="3.20.20.140">
    <property type="entry name" value="Metal-dependent hydrolases"/>
    <property type="match status" value="1"/>
</dbReference>
<accession>A0ABR1JQ23</accession>
<dbReference type="Proteomes" id="UP001498398">
    <property type="component" value="Unassembled WGS sequence"/>
</dbReference>
<keyword evidence="2" id="KW-1185">Reference proteome</keyword>
<evidence type="ECO:0000313" key="1">
    <source>
        <dbReference type="EMBL" id="KAK7465473.1"/>
    </source>
</evidence>
<dbReference type="PANTHER" id="PTHR47345:SF1">
    <property type="entry name" value="CUT9-INTERACTING PROTEIN SCN1"/>
    <property type="match status" value="1"/>
</dbReference>
<gene>
    <name evidence="1" type="primary">scn1</name>
    <name evidence="1" type="ORF">VKT23_005450</name>
</gene>
<proteinExistence type="predicted"/>
<dbReference type="EMBL" id="JBANRG010000006">
    <property type="protein sequence ID" value="KAK7465473.1"/>
    <property type="molecule type" value="Genomic_DNA"/>
</dbReference>
<dbReference type="SUPFAM" id="SSF51556">
    <property type="entry name" value="Metallo-dependent hydrolases"/>
    <property type="match status" value="1"/>
</dbReference>
<comment type="caution">
    <text evidence="1">The sequence shown here is derived from an EMBL/GenBank/DDBJ whole genome shotgun (WGS) entry which is preliminary data.</text>
</comment>
<dbReference type="InterPro" id="IPR053044">
    <property type="entry name" value="Metallo-hydrolase/TatD-type"/>
</dbReference>
<organism evidence="1 2">
    <name type="scientific">Marasmiellus scandens</name>
    <dbReference type="NCBI Taxonomy" id="2682957"/>
    <lineage>
        <taxon>Eukaryota</taxon>
        <taxon>Fungi</taxon>
        <taxon>Dikarya</taxon>
        <taxon>Basidiomycota</taxon>
        <taxon>Agaricomycotina</taxon>
        <taxon>Agaricomycetes</taxon>
        <taxon>Agaricomycetidae</taxon>
        <taxon>Agaricales</taxon>
        <taxon>Marasmiineae</taxon>
        <taxon>Omphalotaceae</taxon>
        <taxon>Marasmiellus</taxon>
    </lineage>
</organism>
<name>A0ABR1JQ23_9AGAR</name>
<protein>
    <submittedName>
        <fullName evidence="1">Cut9-interacting protein scn1</fullName>
    </submittedName>
</protein>
<sequence>MADMPHADLLRHIVDVHCHPTDAPSISPESMENLPITICAMSSNQSDQSRVRELAVAYPDKVIPCFGYHPWFSHIVSLETGIQKEQHYRNLFHGTNPDEIAALDELIPGLPDPIPLENMLDELRSDLSAFPNAMVGEVGLDRAFRVAYDYYSTPRKLTPFTVPIDHQLRVLQAQIDLAVDFGRNISLHSVKAHQHTMDLLQHLSVKHGERWNKISLDMHSCGFSPQMWSDIQKKYPNIFLSLSTVINGRSSNHISLIKACAPNRILVESDYNTVDMCAERTWDMVQIVAEVKGWKVENEWTEEEGNESDWGVVRRLESNWKRFQGGNHRFVTTKRRQRQKREEWLSDSENDE</sequence>
<dbReference type="InterPro" id="IPR032466">
    <property type="entry name" value="Metal_Hydrolase"/>
</dbReference>
<dbReference type="PANTHER" id="PTHR47345">
    <property type="entry name" value="CUT9-INTERACTING PROTEIN SCN1"/>
    <property type="match status" value="1"/>
</dbReference>
<dbReference type="InterPro" id="IPR001130">
    <property type="entry name" value="TatD-like"/>
</dbReference>